<dbReference type="Proteomes" id="UP000001997">
    <property type="component" value="Unassembled WGS sequence"/>
</dbReference>
<evidence type="ECO:0000259" key="14">
    <source>
        <dbReference type="PROSITE" id="PS51767"/>
    </source>
</evidence>
<evidence type="ECO:0000256" key="11">
    <source>
        <dbReference type="ARBA" id="ARBA00023157"/>
    </source>
</evidence>
<dbReference type="GO" id="GO:0004190">
    <property type="term" value="F:aspartic-type endopeptidase activity"/>
    <property type="evidence" value="ECO:0007669"/>
    <property type="project" value="UniProtKB-KW"/>
</dbReference>
<dbReference type="InterPro" id="IPR001461">
    <property type="entry name" value="Aspartic_peptidase_A1"/>
</dbReference>
<dbReference type="InterPro" id="IPR021109">
    <property type="entry name" value="Peptidase_aspartic_dom_sf"/>
</dbReference>
<keyword evidence="5" id="KW-0964">Secreted</keyword>
<dbReference type="AlphaFoldDB" id="A5DL06"/>
<dbReference type="HOGENOM" id="CLU_013253_9_1_1"/>
<evidence type="ECO:0000256" key="5">
    <source>
        <dbReference type="ARBA" id="ARBA00022525"/>
    </source>
</evidence>
<dbReference type="PROSITE" id="PS51767">
    <property type="entry name" value="PEPTIDASE_A1"/>
    <property type="match status" value="1"/>
</dbReference>
<evidence type="ECO:0000256" key="7">
    <source>
        <dbReference type="ARBA" id="ARBA00022729"/>
    </source>
</evidence>
<reference evidence="15 16" key="1">
    <citation type="journal article" date="2009" name="Nature">
        <title>Evolution of pathogenicity and sexual reproduction in eight Candida genomes.</title>
        <authorList>
            <person name="Butler G."/>
            <person name="Rasmussen M.D."/>
            <person name="Lin M.F."/>
            <person name="Santos M.A."/>
            <person name="Sakthikumar S."/>
            <person name="Munro C.A."/>
            <person name="Rheinbay E."/>
            <person name="Grabherr M."/>
            <person name="Forche A."/>
            <person name="Reedy J.L."/>
            <person name="Agrafioti I."/>
            <person name="Arnaud M.B."/>
            <person name="Bates S."/>
            <person name="Brown A.J."/>
            <person name="Brunke S."/>
            <person name="Costanzo M.C."/>
            <person name="Fitzpatrick D.A."/>
            <person name="de Groot P.W."/>
            <person name="Harris D."/>
            <person name="Hoyer L.L."/>
            <person name="Hube B."/>
            <person name="Klis F.M."/>
            <person name="Kodira C."/>
            <person name="Lennard N."/>
            <person name="Logue M.E."/>
            <person name="Martin R."/>
            <person name="Neiman A.M."/>
            <person name="Nikolaou E."/>
            <person name="Quail M.A."/>
            <person name="Quinn J."/>
            <person name="Santos M.C."/>
            <person name="Schmitzberger F.F."/>
            <person name="Sherlock G."/>
            <person name="Shah P."/>
            <person name="Silverstein K.A."/>
            <person name="Skrzypek M.S."/>
            <person name="Soll D."/>
            <person name="Staggs R."/>
            <person name="Stansfield I."/>
            <person name="Stumpf M.P."/>
            <person name="Sudbery P.E."/>
            <person name="Srikantha T."/>
            <person name="Zeng Q."/>
            <person name="Berman J."/>
            <person name="Berriman M."/>
            <person name="Heitman J."/>
            <person name="Gow N.A."/>
            <person name="Lorenz M.C."/>
            <person name="Birren B.W."/>
            <person name="Kellis M."/>
            <person name="Cuomo C.A."/>
        </authorList>
    </citation>
    <scope>NUCLEOTIDE SEQUENCE [LARGE SCALE GENOMIC DNA]</scope>
    <source>
        <strain evidence="16">ATCC 6260 / CBS 566 / DSM 6381 / JCM 1539 / NBRC 10279 / NRRL Y-324</strain>
    </source>
</reference>
<dbReference type="RefSeq" id="XP_001483228.2">
    <property type="nucleotide sequence ID" value="XM_001483178.1"/>
</dbReference>
<proteinExistence type="inferred from homology"/>
<dbReference type="GeneID" id="5125206"/>
<evidence type="ECO:0000256" key="3">
    <source>
        <dbReference type="ARBA" id="ARBA00007447"/>
    </source>
</evidence>
<dbReference type="KEGG" id="pgu:PGUG_03957"/>
<accession>A5DL06</accession>
<gene>
    <name evidence="15" type="ORF">PGUG_03957</name>
</gene>
<dbReference type="InterPro" id="IPR033121">
    <property type="entry name" value="PEPTIDASE_A1"/>
</dbReference>
<protein>
    <recommendedName>
        <fullName evidence="4">candidapepsin</fullName>
        <ecNumber evidence="4">3.4.23.24</ecNumber>
    </recommendedName>
</protein>
<keyword evidence="11" id="KW-1015">Disulfide bond</keyword>
<evidence type="ECO:0000256" key="6">
    <source>
        <dbReference type="ARBA" id="ARBA00022670"/>
    </source>
</evidence>
<evidence type="ECO:0000313" key="15">
    <source>
        <dbReference type="EMBL" id="EDK39859.2"/>
    </source>
</evidence>
<comment type="subcellular location">
    <subcellularLocation>
        <location evidence="2">Secreted</location>
    </subcellularLocation>
</comment>
<evidence type="ECO:0000256" key="13">
    <source>
        <dbReference type="SAM" id="SignalP"/>
    </source>
</evidence>
<evidence type="ECO:0000256" key="8">
    <source>
        <dbReference type="ARBA" id="ARBA00022750"/>
    </source>
</evidence>
<dbReference type="VEuPathDB" id="FungiDB:PGUG_03957"/>
<dbReference type="EC" id="3.4.23.24" evidence="4"/>
<feature type="domain" description="Peptidase A1" evidence="14">
    <location>
        <begin position="72"/>
        <end position="380"/>
    </location>
</feature>
<evidence type="ECO:0000313" key="16">
    <source>
        <dbReference type="Proteomes" id="UP000001997"/>
    </source>
</evidence>
<dbReference type="InterPro" id="IPR033876">
    <property type="entry name" value="SAP-like"/>
</dbReference>
<evidence type="ECO:0000256" key="4">
    <source>
        <dbReference type="ARBA" id="ARBA00013207"/>
    </source>
</evidence>
<dbReference type="PANTHER" id="PTHR47966:SF65">
    <property type="entry name" value="ASPARTIC-TYPE ENDOPEPTIDASE"/>
    <property type="match status" value="1"/>
</dbReference>
<evidence type="ECO:0000256" key="1">
    <source>
        <dbReference type="ARBA" id="ARBA00001675"/>
    </source>
</evidence>
<dbReference type="GO" id="GO:0006508">
    <property type="term" value="P:proteolysis"/>
    <property type="evidence" value="ECO:0007669"/>
    <property type="project" value="UniProtKB-KW"/>
</dbReference>
<keyword evidence="16" id="KW-1185">Reference proteome</keyword>
<evidence type="ECO:0000256" key="10">
    <source>
        <dbReference type="ARBA" id="ARBA00023145"/>
    </source>
</evidence>
<dbReference type="Pfam" id="PF00026">
    <property type="entry name" value="Asp"/>
    <property type="match status" value="1"/>
</dbReference>
<comment type="similarity">
    <text evidence="3">Belongs to the peptidase A1 family.</text>
</comment>
<keyword evidence="10" id="KW-0865">Zymogen</keyword>
<organism evidence="15 16">
    <name type="scientific">Meyerozyma guilliermondii (strain ATCC 6260 / CBS 566 / DSM 6381 / JCM 1539 / NBRC 10279 / NRRL Y-324)</name>
    <name type="common">Yeast</name>
    <name type="synonym">Candida guilliermondii</name>
    <dbReference type="NCBI Taxonomy" id="294746"/>
    <lineage>
        <taxon>Eukaryota</taxon>
        <taxon>Fungi</taxon>
        <taxon>Dikarya</taxon>
        <taxon>Ascomycota</taxon>
        <taxon>Saccharomycotina</taxon>
        <taxon>Pichiomycetes</taxon>
        <taxon>Debaryomycetaceae</taxon>
        <taxon>Meyerozyma</taxon>
    </lineage>
</organism>
<dbReference type="InParanoid" id="A5DL06"/>
<dbReference type="OMA" id="SHCRFCI"/>
<keyword evidence="6" id="KW-0645">Protease</keyword>
<dbReference type="GO" id="GO:0005576">
    <property type="term" value="C:extracellular region"/>
    <property type="evidence" value="ECO:0007669"/>
    <property type="project" value="UniProtKB-SubCell"/>
</dbReference>
<keyword evidence="7 13" id="KW-0732">Signal</keyword>
<feature type="chain" id="PRO_5002681271" description="candidapepsin" evidence="13">
    <location>
        <begin position="24"/>
        <end position="393"/>
    </location>
</feature>
<feature type="active site" evidence="12">
    <location>
        <position position="272"/>
    </location>
</feature>
<sequence>MHFSPLLISAAATLFAACTSAAAVPDTLDKRSEGFLELEFDVVTNITDPELVGLRRRSGPTTRTLYNQHGYYITYIYIGSNQQKIGVDIDTGSSDLWVVDSRSGCADNSCQYGDYNPSQSTTSRKLNSPFSIVYGDHSTAKGSYYQDTIALGTCKSCAKVTNAQFASATTNTAGFGVFGIGFTSNEASYNEYPNFIESLKSQKLINKRAYSLYLNQENAATGSIIFGGKDLAKIDGKLVTLPIVSNSRLSVKLNSVNINSKTITTNSETLIDSGTTFAAFNQQLGDAIFSNYPGAHYNEDIETYLCDCSANPNLMLTFNFNGISFQQSLAAAWSTNISDDTTNYGCGFYIGRAEINILGDMFMRNAYTVFDYDANTISLAHVKNTDAKNVVAI</sequence>
<dbReference type="OrthoDB" id="771136at2759"/>
<dbReference type="PANTHER" id="PTHR47966">
    <property type="entry name" value="BETA-SITE APP-CLEAVING ENZYME, ISOFORM A-RELATED"/>
    <property type="match status" value="1"/>
</dbReference>
<dbReference type="Gene3D" id="2.40.70.10">
    <property type="entry name" value="Acid Proteases"/>
    <property type="match status" value="2"/>
</dbReference>
<name>A5DL06_PICGU</name>
<dbReference type="EMBL" id="CH408159">
    <property type="protein sequence ID" value="EDK39859.2"/>
    <property type="molecule type" value="Genomic_DNA"/>
</dbReference>
<feature type="signal peptide" evidence="13">
    <location>
        <begin position="1"/>
        <end position="23"/>
    </location>
</feature>
<evidence type="ECO:0000256" key="12">
    <source>
        <dbReference type="PIRSR" id="PIRSR601461-1"/>
    </source>
</evidence>
<evidence type="ECO:0000256" key="9">
    <source>
        <dbReference type="ARBA" id="ARBA00022801"/>
    </source>
</evidence>
<keyword evidence="9" id="KW-0378">Hydrolase</keyword>
<feature type="active site" evidence="12">
    <location>
        <position position="90"/>
    </location>
</feature>
<keyword evidence="8" id="KW-0064">Aspartyl protease</keyword>
<dbReference type="eggNOG" id="KOG1339">
    <property type="taxonomic scope" value="Eukaryota"/>
</dbReference>
<evidence type="ECO:0000256" key="2">
    <source>
        <dbReference type="ARBA" id="ARBA00004613"/>
    </source>
</evidence>
<comment type="catalytic activity">
    <reaction evidence="1">
        <text>Preferential cleavage at the carboxyl of hydrophobic amino acids, but fails to cleave 15-Leu-|-Tyr-16, 16-Tyr-|-Leu-17 and 24-Phe-|-Phe-25 of insulin B chain. Activates trypsinogen, and degrades keratin.</text>
        <dbReference type="EC" id="3.4.23.24"/>
    </reaction>
</comment>
<dbReference type="SUPFAM" id="SSF50630">
    <property type="entry name" value="Acid proteases"/>
    <property type="match status" value="1"/>
</dbReference>
<dbReference type="CDD" id="cd05474">
    <property type="entry name" value="SAP_like"/>
    <property type="match status" value="1"/>
</dbReference>
<dbReference type="PRINTS" id="PR00792">
    <property type="entry name" value="PEPSIN"/>
</dbReference>